<evidence type="ECO:0000256" key="3">
    <source>
        <dbReference type="ARBA" id="ARBA00022448"/>
    </source>
</evidence>
<feature type="region of interest" description="Disordered" evidence="6">
    <location>
        <begin position="714"/>
        <end position="810"/>
    </location>
</feature>
<keyword evidence="4" id="KW-0653">Protein transport</keyword>
<dbReference type="GO" id="GO:0012505">
    <property type="term" value="C:endomembrane system"/>
    <property type="evidence" value="ECO:0007669"/>
    <property type="project" value="UniProtKB-SubCell"/>
</dbReference>
<comment type="subcellular location">
    <subcellularLocation>
        <location evidence="1">Endomembrane system</location>
    </subcellularLocation>
</comment>
<evidence type="ECO:0000256" key="2">
    <source>
        <dbReference type="ARBA" id="ARBA00006613"/>
    </source>
</evidence>
<dbReference type="GO" id="GO:0016192">
    <property type="term" value="P:vesicle-mediated transport"/>
    <property type="evidence" value="ECO:0007669"/>
    <property type="project" value="InterPro"/>
</dbReference>
<keyword evidence="3" id="KW-0813">Transport</keyword>
<evidence type="ECO:0000256" key="5">
    <source>
        <dbReference type="ARBA" id="ARBA00023136"/>
    </source>
</evidence>
<dbReference type="InterPro" id="IPR016024">
    <property type="entry name" value="ARM-type_fold"/>
</dbReference>
<feature type="compositionally biased region" description="Polar residues" evidence="6">
    <location>
        <begin position="783"/>
        <end position="793"/>
    </location>
</feature>
<keyword evidence="5" id="KW-0472">Membrane</keyword>
<dbReference type="InterPro" id="IPR026739">
    <property type="entry name" value="AP_beta"/>
</dbReference>
<feature type="region of interest" description="Disordered" evidence="6">
    <location>
        <begin position="661"/>
        <end position="693"/>
    </location>
</feature>
<dbReference type="EMBL" id="UFAJ01000180">
    <property type="protein sequence ID" value="SSD59656.1"/>
    <property type="molecule type" value="Genomic_DNA"/>
</dbReference>
<dbReference type="GO" id="GO:0030117">
    <property type="term" value="C:membrane coat"/>
    <property type="evidence" value="ECO:0007669"/>
    <property type="project" value="InterPro"/>
</dbReference>
<dbReference type="VEuPathDB" id="FungiDB:SCODWIG_01417"/>
<dbReference type="PANTHER" id="PTHR11134">
    <property type="entry name" value="ADAPTOR COMPLEX SUBUNIT BETA FAMILY MEMBER"/>
    <property type="match status" value="1"/>
</dbReference>
<gene>
    <name evidence="8" type="ORF">SCODWIG_01417</name>
</gene>
<dbReference type="InterPro" id="IPR002553">
    <property type="entry name" value="Clathrin/coatomer_adapt-like_N"/>
</dbReference>
<feature type="compositionally biased region" description="Polar residues" evidence="6">
    <location>
        <begin position="801"/>
        <end position="810"/>
    </location>
</feature>
<dbReference type="Gene3D" id="1.25.10.10">
    <property type="entry name" value="Leucine-rich Repeat Variant"/>
    <property type="match status" value="1"/>
</dbReference>
<evidence type="ECO:0000259" key="7">
    <source>
        <dbReference type="Pfam" id="PF01602"/>
    </source>
</evidence>
<evidence type="ECO:0000256" key="4">
    <source>
        <dbReference type="ARBA" id="ARBA00022927"/>
    </source>
</evidence>
<comment type="similarity">
    <text evidence="2">Belongs to the adaptor complexes large subunit family.</text>
</comment>
<dbReference type="Pfam" id="PF01602">
    <property type="entry name" value="Adaptin_N"/>
    <property type="match status" value="1"/>
</dbReference>
<keyword evidence="9" id="KW-1185">Reference proteome</keyword>
<sequence length="810" mass="92837">MTDSISRITSALESARDLTLEAAAAASSRLGSKGMYKPIKPSDLRDLLNSKNERDVKKALKALMFSISTQREDQVGSLFPDVLKNINCHDLKTRRMVYIYLLRFSEIDSNTALLSINSIQQSLTDKNPEGRALALEVLSSMKIPSIYPLVLYSVKEMIKDTSYKVRSVVVTSFARLYEKKFLSSADLVGPLKDLLSDSDYRVVGPAFNLLSDFIEEDAKYIELLHGYFRRYCRDLCNFDSFFIPRVIEVLLGYCKQFLKPECDDLQLFLNSLTGNILYSFNEYVLLAAAKAFYQLSSNEAFAQSPLSSALVKSFSMANKQIKSIVAENILFYEVKCPECFSKHLTKFFLLPTVDSQKIMALKIQIMAHLVDANNIDFIVDEFQDYALCTALPSSIRSLSIRCLTVCEDISDKHRNRIMGWLLRIFKSHNYTGDTEITNSLITLLRCIISKNPASHTKTLWMLAKVLIDSSTMSQVLDDSKAGIIWILGEFLFVKYEIGAEVLRHLLPIFAGQSVTVKLQILNFSSKLLCYDIDRQKLLSPDIDYDFEQSVFSKMFEALVDLAKFDDDYDIRDRTRTYYSLFHKFDYQIATLLLQAPKQQPKILEDISLISLETKSFQKSECWAYEDINENNNGSFLRDKEEPIKDYSRSRRGISSNDYFVSKSKEFERNPERGANTNTNTRIKNQNGNYNSSRSKVSYKLKSLDEFFADIPTTKPKSKRRIIIQEESSSSEEKEDEEDEDDNNKDIDYDDDDDDDEEEEEEEEEEESESDNENEDYNNEHNSGEVTDTDNAVRNANKDGNIAQTYSEINN</sequence>
<dbReference type="GO" id="GO:0006886">
    <property type="term" value="P:intracellular protein transport"/>
    <property type="evidence" value="ECO:0007669"/>
    <property type="project" value="InterPro"/>
</dbReference>
<feature type="compositionally biased region" description="Acidic residues" evidence="6">
    <location>
        <begin position="728"/>
        <end position="776"/>
    </location>
</feature>
<evidence type="ECO:0000256" key="1">
    <source>
        <dbReference type="ARBA" id="ARBA00004308"/>
    </source>
</evidence>
<reference evidence="9" key="1">
    <citation type="submission" date="2018-06" db="EMBL/GenBank/DDBJ databases">
        <authorList>
            <person name="Guldener U."/>
        </authorList>
    </citation>
    <scope>NUCLEOTIDE SEQUENCE [LARGE SCALE GENOMIC DNA]</scope>
    <source>
        <strain evidence="9">UTAD17</strain>
    </source>
</reference>
<dbReference type="InterPro" id="IPR011989">
    <property type="entry name" value="ARM-like"/>
</dbReference>
<proteinExistence type="inferred from homology"/>
<name>A0A376B4N7_9ASCO</name>
<feature type="compositionally biased region" description="Polar residues" evidence="6">
    <location>
        <begin position="674"/>
        <end position="693"/>
    </location>
</feature>
<feature type="domain" description="Clathrin/coatomer adaptor adaptin-like N-terminal" evidence="7">
    <location>
        <begin position="40"/>
        <end position="582"/>
    </location>
</feature>
<accession>A0A376B4N7</accession>
<evidence type="ECO:0000313" key="8">
    <source>
        <dbReference type="EMBL" id="SSD59656.1"/>
    </source>
</evidence>
<protein>
    <recommendedName>
        <fullName evidence="7">Clathrin/coatomer adaptor adaptin-like N-terminal domain-containing protein</fullName>
    </recommendedName>
</protein>
<feature type="compositionally biased region" description="Basic and acidic residues" evidence="6">
    <location>
        <begin position="662"/>
        <end position="671"/>
    </location>
</feature>
<dbReference type="SUPFAM" id="SSF48371">
    <property type="entry name" value="ARM repeat"/>
    <property type="match status" value="1"/>
</dbReference>
<dbReference type="AlphaFoldDB" id="A0A376B4N7"/>
<evidence type="ECO:0000256" key="6">
    <source>
        <dbReference type="SAM" id="MobiDB-lite"/>
    </source>
</evidence>
<organism evidence="8 9">
    <name type="scientific">Saccharomycodes ludwigii</name>
    <dbReference type="NCBI Taxonomy" id="36035"/>
    <lineage>
        <taxon>Eukaryota</taxon>
        <taxon>Fungi</taxon>
        <taxon>Dikarya</taxon>
        <taxon>Ascomycota</taxon>
        <taxon>Saccharomycotina</taxon>
        <taxon>Saccharomycetes</taxon>
        <taxon>Saccharomycodales</taxon>
        <taxon>Saccharomycodaceae</taxon>
        <taxon>Saccharomycodes</taxon>
    </lineage>
</organism>
<evidence type="ECO:0000313" key="9">
    <source>
        <dbReference type="Proteomes" id="UP000262825"/>
    </source>
</evidence>
<dbReference type="Proteomes" id="UP000262825">
    <property type="component" value="Unassembled WGS sequence"/>
</dbReference>